<feature type="transmembrane region" description="Helical" evidence="5">
    <location>
        <begin position="64"/>
        <end position="85"/>
    </location>
</feature>
<evidence type="ECO:0000313" key="8">
    <source>
        <dbReference type="Proteomes" id="UP000824151"/>
    </source>
</evidence>
<dbReference type="AlphaFoldDB" id="A0A9D1UVA1"/>
<reference evidence="7" key="2">
    <citation type="submission" date="2021-04" db="EMBL/GenBank/DDBJ databases">
        <authorList>
            <person name="Gilroy R."/>
        </authorList>
    </citation>
    <scope>NUCLEOTIDE SEQUENCE</scope>
    <source>
        <strain evidence="7">ChiHejej3B27-3195</strain>
    </source>
</reference>
<sequence length="278" mass="30579">MRRDKLGSMRNVVTGEAVELELPAETLITRGAALLVDLIVYWAGLVLSIFLLGTGTTFVAPDPALQAAMMLGTVVLFLVIVPITVETLSRGRSLGRLIFGIRIVRDDGGSIRLRHAVIRGLVGFGEVYLSFGLVPLLCSMLNSRGKRLGDMVAGTYAVQARRPAFRPMMLPVPQHLTSWTQIADVGRLPDGLAAQVTQLLRAVENGGASRNMPVLHQTAERLAAEVAPYVSPAPPPSPALDFLTAVMAERRNRDYRRMRHRQERQHAMSMRLHTVPYR</sequence>
<keyword evidence="3 5" id="KW-1133">Transmembrane helix</keyword>
<dbReference type="GO" id="GO:0016020">
    <property type="term" value="C:membrane"/>
    <property type="evidence" value="ECO:0007669"/>
    <property type="project" value="UniProtKB-SubCell"/>
</dbReference>
<dbReference type="PANTHER" id="PTHR38480:SF1">
    <property type="entry name" value="SLR0254 PROTEIN"/>
    <property type="match status" value="1"/>
</dbReference>
<organism evidence="7 8">
    <name type="scientific">Candidatus Nesterenkonia stercoripullorum</name>
    <dbReference type="NCBI Taxonomy" id="2838701"/>
    <lineage>
        <taxon>Bacteria</taxon>
        <taxon>Bacillati</taxon>
        <taxon>Actinomycetota</taxon>
        <taxon>Actinomycetes</taxon>
        <taxon>Micrococcales</taxon>
        <taxon>Micrococcaceae</taxon>
        <taxon>Nesterenkonia</taxon>
    </lineage>
</organism>
<dbReference type="PANTHER" id="PTHR38480">
    <property type="entry name" value="SLR0254 PROTEIN"/>
    <property type="match status" value="1"/>
</dbReference>
<evidence type="ECO:0000256" key="3">
    <source>
        <dbReference type="ARBA" id="ARBA00022989"/>
    </source>
</evidence>
<feature type="transmembrane region" description="Helical" evidence="5">
    <location>
        <begin position="116"/>
        <end position="137"/>
    </location>
</feature>
<proteinExistence type="predicted"/>
<evidence type="ECO:0000259" key="6">
    <source>
        <dbReference type="Pfam" id="PF06271"/>
    </source>
</evidence>
<feature type="domain" description="RDD" evidence="6">
    <location>
        <begin position="27"/>
        <end position="154"/>
    </location>
</feature>
<evidence type="ECO:0000256" key="1">
    <source>
        <dbReference type="ARBA" id="ARBA00004141"/>
    </source>
</evidence>
<keyword evidence="4 5" id="KW-0472">Membrane</keyword>
<evidence type="ECO:0000313" key="7">
    <source>
        <dbReference type="EMBL" id="HIX01093.1"/>
    </source>
</evidence>
<dbReference type="EMBL" id="DXGD01000494">
    <property type="protein sequence ID" value="HIX01093.1"/>
    <property type="molecule type" value="Genomic_DNA"/>
</dbReference>
<dbReference type="Proteomes" id="UP000824151">
    <property type="component" value="Unassembled WGS sequence"/>
</dbReference>
<feature type="transmembrane region" description="Helical" evidence="5">
    <location>
        <begin position="32"/>
        <end position="52"/>
    </location>
</feature>
<protein>
    <submittedName>
        <fullName evidence="7">RDD family protein</fullName>
    </submittedName>
</protein>
<name>A0A9D1UVA1_9MICC</name>
<gene>
    <name evidence="7" type="ORF">H9871_13250</name>
</gene>
<keyword evidence="2 5" id="KW-0812">Transmembrane</keyword>
<reference evidence="7" key="1">
    <citation type="journal article" date="2021" name="PeerJ">
        <title>Extensive microbial diversity within the chicken gut microbiome revealed by metagenomics and culture.</title>
        <authorList>
            <person name="Gilroy R."/>
            <person name="Ravi A."/>
            <person name="Getino M."/>
            <person name="Pursley I."/>
            <person name="Horton D.L."/>
            <person name="Alikhan N.F."/>
            <person name="Baker D."/>
            <person name="Gharbi K."/>
            <person name="Hall N."/>
            <person name="Watson M."/>
            <person name="Adriaenssens E.M."/>
            <person name="Foster-Nyarko E."/>
            <person name="Jarju S."/>
            <person name="Secka A."/>
            <person name="Antonio M."/>
            <person name="Oren A."/>
            <person name="Chaudhuri R.R."/>
            <person name="La Ragione R."/>
            <person name="Hildebrand F."/>
            <person name="Pallen M.J."/>
        </authorList>
    </citation>
    <scope>NUCLEOTIDE SEQUENCE</scope>
    <source>
        <strain evidence="7">ChiHejej3B27-3195</strain>
    </source>
</reference>
<dbReference type="Pfam" id="PF06271">
    <property type="entry name" value="RDD"/>
    <property type="match status" value="1"/>
</dbReference>
<dbReference type="InterPro" id="IPR010432">
    <property type="entry name" value="RDD"/>
</dbReference>
<evidence type="ECO:0000256" key="4">
    <source>
        <dbReference type="ARBA" id="ARBA00023136"/>
    </source>
</evidence>
<comment type="caution">
    <text evidence="7">The sequence shown here is derived from an EMBL/GenBank/DDBJ whole genome shotgun (WGS) entry which is preliminary data.</text>
</comment>
<evidence type="ECO:0000256" key="2">
    <source>
        <dbReference type="ARBA" id="ARBA00022692"/>
    </source>
</evidence>
<comment type="subcellular location">
    <subcellularLocation>
        <location evidence="1">Membrane</location>
        <topology evidence="1">Multi-pass membrane protein</topology>
    </subcellularLocation>
</comment>
<evidence type="ECO:0000256" key="5">
    <source>
        <dbReference type="SAM" id="Phobius"/>
    </source>
</evidence>
<accession>A0A9D1UVA1</accession>